<gene>
    <name evidence="2" type="ORF">F7725_021651</name>
</gene>
<organism evidence="2 3">
    <name type="scientific">Dissostichus mawsoni</name>
    <name type="common">Antarctic cod</name>
    <dbReference type="NCBI Taxonomy" id="36200"/>
    <lineage>
        <taxon>Eukaryota</taxon>
        <taxon>Metazoa</taxon>
        <taxon>Chordata</taxon>
        <taxon>Craniata</taxon>
        <taxon>Vertebrata</taxon>
        <taxon>Euteleostomi</taxon>
        <taxon>Actinopterygii</taxon>
        <taxon>Neopterygii</taxon>
        <taxon>Teleostei</taxon>
        <taxon>Neoteleostei</taxon>
        <taxon>Acanthomorphata</taxon>
        <taxon>Eupercaria</taxon>
        <taxon>Perciformes</taxon>
        <taxon>Notothenioidei</taxon>
        <taxon>Nototheniidae</taxon>
        <taxon>Dissostichus</taxon>
    </lineage>
</organism>
<feature type="compositionally biased region" description="Gly residues" evidence="1">
    <location>
        <begin position="33"/>
        <end position="42"/>
    </location>
</feature>
<proteinExistence type="predicted"/>
<reference evidence="2 3" key="1">
    <citation type="submission" date="2020-03" db="EMBL/GenBank/DDBJ databases">
        <title>Dissostichus mawsoni Genome sequencing and assembly.</title>
        <authorList>
            <person name="Park H."/>
        </authorList>
    </citation>
    <scope>NUCLEOTIDE SEQUENCE [LARGE SCALE GENOMIC DNA]</scope>
    <source>
        <strain evidence="2">DM0001</strain>
        <tissue evidence="2">Muscle</tissue>
    </source>
</reference>
<keyword evidence="3" id="KW-1185">Reference proteome</keyword>
<feature type="region of interest" description="Disordered" evidence="1">
    <location>
        <begin position="14"/>
        <end position="65"/>
    </location>
</feature>
<evidence type="ECO:0000313" key="3">
    <source>
        <dbReference type="Proteomes" id="UP000518266"/>
    </source>
</evidence>
<dbReference type="Proteomes" id="UP000518266">
    <property type="component" value="Unassembled WGS sequence"/>
</dbReference>
<evidence type="ECO:0000256" key="1">
    <source>
        <dbReference type="SAM" id="MobiDB-lite"/>
    </source>
</evidence>
<sequence>MPRSVLDLQLSKSLSKSDSNLVAVSPIQEEHGWGSGSRGRGPGSPSPGEGASPGGRLERTPSFTAEWEEDLTPGQKLVFWIQLQPPPLSSSLGLDSEKAASGRLPFTLLHPCMLTPFHPHHASSVASPTSLSSLSSSFFLHLSPPLYLPPLHSPLLLLPC</sequence>
<dbReference type="AlphaFoldDB" id="A0A7J5ZBT4"/>
<protein>
    <submittedName>
        <fullName evidence="2">Uncharacterized protein</fullName>
    </submittedName>
</protein>
<comment type="caution">
    <text evidence="2">The sequence shown here is derived from an EMBL/GenBank/DDBJ whole genome shotgun (WGS) entry which is preliminary data.</text>
</comment>
<name>A0A7J5ZBT4_DISMA</name>
<dbReference type="EMBL" id="JAAKFY010000003">
    <property type="protein sequence ID" value="KAF3859252.1"/>
    <property type="molecule type" value="Genomic_DNA"/>
</dbReference>
<evidence type="ECO:0000313" key="2">
    <source>
        <dbReference type="EMBL" id="KAF3859252.1"/>
    </source>
</evidence>
<accession>A0A7J5ZBT4</accession>